<organism evidence="1 2">
    <name type="scientific">Stenotrophomonas rhizophila</name>
    <dbReference type="NCBI Taxonomy" id="216778"/>
    <lineage>
        <taxon>Bacteria</taxon>
        <taxon>Pseudomonadati</taxon>
        <taxon>Pseudomonadota</taxon>
        <taxon>Gammaproteobacteria</taxon>
        <taxon>Lysobacterales</taxon>
        <taxon>Lysobacteraceae</taxon>
        <taxon>Stenotrophomonas</taxon>
    </lineage>
</organism>
<gene>
    <name evidence="1" type="ORF">QE424_000197</name>
</gene>
<dbReference type="EMBL" id="JAUTAS010000001">
    <property type="protein sequence ID" value="MDQ1107038.1"/>
    <property type="molecule type" value="Genomic_DNA"/>
</dbReference>
<reference evidence="1" key="1">
    <citation type="submission" date="2023-07" db="EMBL/GenBank/DDBJ databases">
        <title>Functional and genomic diversity of the sorghum phyllosphere microbiome.</title>
        <authorList>
            <person name="Shade A."/>
        </authorList>
    </citation>
    <scope>NUCLEOTIDE SEQUENCE</scope>
    <source>
        <strain evidence="1">SORGH_AS_0457</strain>
    </source>
</reference>
<sequence length="133" mass="15104">MNADEKKKLISDIESSELVDDLYGKAIKIGFDHEWRDPAYGLEGVAECMAAVGISTVSEAEKIMARHAKELEEFLKDICGNRRGHPWEVSPGFVMAFALILDRPDVFTAERLKEIGWDEDPIKQVRSALERRR</sequence>
<protein>
    <submittedName>
        <fullName evidence="1">Uncharacterized protein</fullName>
    </submittedName>
</protein>
<accession>A0AAP5AGC3</accession>
<comment type="caution">
    <text evidence="1">The sequence shown here is derived from an EMBL/GenBank/DDBJ whole genome shotgun (WGS) entry which is preliminary data.</text>
</comment>
<name>A0AAP5AGC3_9GAMM</name>
<evidence type="ECO:0000313" key="1">
    <source>
        <dbReference type="EMBL" id="MDQ1107038.1"/>
    </source>
</evidence>
<dbReference type="Proteomes" id="UP001226084">
    <property type="component" value="Unassembled WGS sequence"/>
</dbReference>
<evidence type="ECO:0000313" key="2">
    <source>
        <dbReference type="Proteomes" id="UP001226084"/>
    </source>
</evidence>
<proteinExistence type="predicted"/>
<dbReference type="AlphaFoldDB" id="A0AAP5AGC3"/>
<dbReference type="RefSeq" id="WP_307105736.1">
    <property type="nucleotide sequence ID" value="NZ_JAUTAS010000001.1"/>
</dbReference>